<reference evidence="1 2" key="1">
    <citation type="submission" date="2019-12" db="EMBL/GenBank/DDBJ databases">
        <title>Full genome sequence of a Bacillus safensis strain isolated from commercially available natto in Indonesia.</title>
        <authorList>
            <person name="Yoshida M."/>
            <person name="Uomi M."/>
            <person name="Waturangi D."/>
            <person name="Ekaputri J.J."/>
            <person name="Setiamarga D.H.E."/>
        </authorList>
    </citation>
    <scope>NUCLEOTIDE SEQUENCE [LARGE SCALE GENOMIC DNA]</scope>
    <source>
        <strain evidence="1 2">IDN1</strain>
    </source>
</reference>
<organism evidence="1 2">
    <name type="scientific">Bacillus safensis</name>
    <dbReference type="NCBI Taxonomy" id="561879"/>
    <lineage>
        <taxon>Bacteria</taxon>
        <taxon>Bacillati</taxon>
        <taxon>Bacillota</taxon>
        <taxon>Bacilli</taxon>
        <taxon>Bacillales</taxon>
        <taxon>Bacillaceae</taxon>
        <taxon>Bacillus</taxon>
    </lineage>
</organism>
<dbReference type="EMBL" id="AP021906">
    <property type="protein sequence ID" value="BBP86943.1"/>
    <property type="molecule type" value="Genomic_DNA"/>
</dbReference>
<accession>A0A5S9M1C4</accession>
<dbReference type="AlphaFoldDB" id="A0A5S9M1C4"/>
<proteinExistence type="predicted"/>
<dbReference type="Proteomes" id="UP000464658">
    <property type="component" value="Chromosome"/>
</dbReference>
<sequence length="65" mass="7495">MYEFAAKKISQELHVQPSIDPKQEIEKKRVGFLKEYLKKPGQKDSYSVLAAGRIQRLPDVLHSLL</sequence>
<name>A0A5S9M1C4_BACIA</name>
<protein>
    <submittedName>
        <fullName evidence="1">Uncharacterized protein</fullName>
    </submittedName>
</protein>
<evidence type="ECO:0000313" key="1">
    <source>
        <dbReference type="EMBL" id="BBP86943.1"/>
    </source>
</evidence>
<gene>
    <name evidence="1" type="ORF">BsIDN1_05610</name>
</gene>
<evidence type="ECO:0000313" key="2">
    <source>
        <dbReference type="Proteomes" id="UP000464658"/>
    </source>
</evidence>